<dbReference type="Proteomes" id="UP000286482">
    <property type="component" value="Unassembled WGS sequence"/>
</dbReference>
<dbReference type="OrthoDB" id="6196468at2"/>
<sequence length="157" mass="17944">MITGNINNSQHVKRLHPCLQRGLTAVQQLLSDGKDDGKYAIEGDQLFVMLMTIDSKDAEQCRPEFHAKYSDIQVCLEGHEYLGFSNQERSESVSEDKLEAHDVAFTDTINDERFVELKGGDFAVFFDNEMHRPGCHFDKQGKQIRKAVVKIHQDLFI</sequence>
<dbReference type="SUPFAM" id="SSF51197">
    <property type="entry name" value="Clavaminate synthase-like"/>
    <property type="match status" value="1"/>
</dbReference>
<dbReference type="PANTHER" id="PTHR34986">
    <property type="entry name" value="EVOLVED BETA-GALACTOSIDASE SUBUNIT BETA"/>
    <property type="match status" value="1"/>
</dbReference>
<protein>
    <submittedName>
        <fullName evidence="1">DUF386 domain-containing protein</fullName>
    </submittedName>
</protein>
<dbReference type="EMBL" id="RAQO01000005">
    <property type="protein sequence ID" value="RKF18643.1"/>
    <property type="molecule type" value="Genomic_DNA"/>
</dbReference>
<dbReference type="Pfam" id="PF04074">
    <property type="entry name" value="DUF386"/>
    <property type="match status" value="1"/>
</dbReference>
<dbReference type="Gene3D" id="2.60.120.370">
    <property type="entry name" value="YhcH/YjgK/YiaL"/>
    <property type="match status" value="1"/>
</dbReference>
<dbReference type="InterPro" id="IPR004375">
    <property type="entry name" value="NanQ/TabA/YiaL"/>
</dbReference>
<dbReference type="InterPro" id="IPR037012">
    <property type="entry name" value="NanQ/TabA/YiaL_sf"/>
</dbReference>
<dbReference type="RefSeq" id="WP_120354722.1">
    <property type="nucleotide sequence ID" value="NZ_RAQO01000005.1"/>
</dbReference>
<dbReference type="NCBIfam" id="TIGR00022">
    <property type="entry name" value="YhcH/YjgK/YiaL family protein"/>
    <property type="match status" value="1"/>
</dbReference>
<dbReference type="GO" id="GO:0005829">
    <property type="term" value="C:cytosol"/>
    <property type="evidence" value="ECO:0007669"/>
    <property type="project" value="TreeGrafter"/>
</dbReference>
<comment type="caution">
    <text evidence="1">The sequence shown here is derived from an EMBL/GenBank/DDBJ whole genome shotgun (WGS) entry which is preliminary data.</text>
</comment>
<proteinExistence type="predicted"/>
<organism evidence="1 2">
    <name type="scientific">Alginatibacterium sediminis</name>
    <dbReference type="NCBI Taxonomy" id="2164068"/>
    <lineage>
        <taxon>Bacteria</taxon>
        <taxon>Pseudomonadati</taxon>
        <taxon>Pseudomonadota</taxon>
        <taxon>Gammaproteobacteria</taxon>
        <taxon>Alteromonadales</taxon>
        <taxon>Alteromonadaceae</taxon>
        <taxon>Alginatibacterium</taxon>
    </lineage>
</organism>
<dbReference type="PANTHER" id="PTHR34986:SF4">
    <property type="entry name" value="EVOLVED BETA-GALACTOSIDASE SUBUNIT BETA-RELATED"/>
    <property type="match status" value="1"/>
</dbReference>
<reference evidence="1 2" key="1">
    <citation type="submission" date="2018-09" db="EMBL/GenBank/DDBJ databases">
        <authorList>
            <person name="Wang Z."/>
        </authorList>
    </citation>
    <scope>NUCLEOTIDE SEQUENCE [LARGE SCALE GENOMIC DNA]</scope>
    <source>
        <strain evidence="1 2">ALS 81</strain>
    </source>
</reference>
<dbReference type="AlphaFoldDB" id="A0A420ED98"/>
<evidence type="ECO:0000313" key="1">
    <source>
        <dbReference type="EMBL" id="RKF18643.1"/>
    </source>
</evidence>
<gene>
    <name evidence="1" type="ORF">DBZ36_09560</name>
</gene>
<name>A0A420ED98_9ALTE</name>
<keyword evidence="2" id="KW-1185">Reference proteome</keyword>
<evidence type="ECO:0000313" key="2">
    <source>
        <dbReference type="Proteomes" id="UP000286482"/>
    </source>
</evidence>
<accession>A0A420ED98</accession>
<dbReference type="GO" id="GO:0044010">
    <property type="term" value="P:single-species biofilm formation"/>
    <property type="evidence" value="ECO:0007669"/>
    <property type="project" value="TreeGrafter"/>
</dbReference>